<organism evidence="1">
    <name type="scientific">Helicobacter pylori</name>
    <name type="common">Campylobacter pylori</name>
    <dbReference type="NCBI Taxonomy" id="210"/>
    <lineage>
        <taxon>Bacteria</taxon>
        <taxon>Pseudomonadati</taxon>
        <taxon>Campylobacterota</taxon>
        <taxon>Epsilonproteobacteria</taxon>
        <taxon>Campylobacterales</taxon>
        <taxon>Helicobacteraceae</taxon>
        <taxon>Helicobacter</taxon>
    </lineage>
</organism>
<dbReference type="EMBL" id="KX838315">
    <property type="protein sequence ID" value="AUO31563.1"/>
    <property type="molecule type" value="Genomic_DNA"/>
</dbReference>
<proteinExistence type="predicted"/>
<evidence type="ECO:0008006" key="2">
    <source>
        <dbReference type="Google" id="ProtNLM"/>
    </source>
</evidence>
<evidence type="ECO:0000313" key="1">
    <source>
        <dbReference type="EMBL" id="AUO31563.1"/>
    </source>
</evidence>
<sequence length="249" mass="28961">MIKALLGQFLKIIFSYNFSKNLKRNMQDFKNNITLILSKDRLATYDSLEQYKENLKLISFITPKISNLEIYLRNALDYCLTQMKGSEWVFSENSLTDLINDQKEKKKEITHSLILSKMSLGAVVRLIFCYKLEGIILDLKRINFKSYYPNNKNALFINNKKNPLSGASKVHIALNLLWTIRNRAYHWENLLKTKPNNRPRITTYFTGLKDNDRAKMPMNISVEPSKIVLFLDDLIKSIGNKDLEDLSGL</sequence>
<accession>A0A3G1LYR4</accession>
<dbReference type="AlphaFoldDB" id="A0A3G1LYR4"/>
<name>A0A3G1LYR4_HELPX</name>
<protein>
    <recommendedName>
        <fullName evidence="2">CAAX protease</fullName>
    </recommendedName>
</protein>
<reference evidence="1" key="1">
    <citation type="journal article" date="2017" name="Helicobacter">
        <title>The expression of Helicobacter pylori tfs plasticity zone cluster is regulated by pH and adherence, and its composition is associated with differential gastric IL-8 secretion.</title>
        <authorList>
            <person name="Silva B."/>
            <person name="Nunes A."/>
            <person name="Vale F.F."/>
            <person name="Rocha R."/>
            <person name="Gomes J.P."/>
            <person name="Dias R."/>
            <person name="Oleastro M."/>
        </authorList>
    </citation>
    <scope>NUCLEOTIDE SEQUENCE</scope>
    <source>
        <strain evidence="1">Hp1089/03</strain>
    </source>
</reference>